<comment type="subcellular location">
    <subcellularLocation>
        <location evidence="13">Cytoplasm</location>
    </subcellularLocation>
</comment>
<evidence type="ECO:0000256" key="13">
    <source>
        <dbReference type="HAMAP-Rule" id="MF_00384"/>
    </source>
</evidence>
<dbReference type="Proteomes" id="UP000034287">
    <property type="component" value="Unassembled WGS sequence"/>
</dbReference>
<dbReference type="SUPFAM" id="SSF55060">
    <property type="entry name" value="GHMP Kinase, C-terminal domain"/>
    <property type="match status" value="1"/>
</dbReference>
<dbReference type="InterPro" id="IPR013750">
    <property type="entry name" value="GHMP_kinase_C_dom"/>
</dbReference>
<evidence type="ECO:0000256" key="4">
    <source>
        <dbReference type="ARBA" id="ARBA00017858"/>
    </source>
</evidence>
<feature type="domain" description="GHMP kinase C-terminal" evidence="15">
    <location>
        <begin position="204"/>
        <end position="276"/>
    </location>
</feature>
<dbReference type="PATRIC" id="fig|1432562.3.peg.197"/>
<keyword evidence="8 13" id="KW-0547">Nucleotide-binding</keyword>
<keyword evidence="5 13" id="KW-0028">Amino-acid biosynthesis</keyword>
<dbReference type="STRING" id="1432562.WN59_00950"/>
<organism evidence="16 17">
    <name type="scientific">Salinicoccus sediminis</name>
    <dbReference type="NCBI Taxonomy" id="1432562"/>
    <lineage>
        <taxon>Bacteria</taxon>
        <taxon>Bacillati</taxon>
        <taxon>Bacillota</taxon>
        <taxon>Bacilli</taxon>
        <taxon>Bacillales</taxon>
        <taxon>Staphylococcaceae</taxon>
        <taxon>Salinicoccus</taxon>
    </lineage>
</organism>
<evidence type="ECO:0000256" key="10">
    <source>
        <dbReference type="ARBA" id="ARBA00022840"/>
    </source>
</evidence>
<comment type="pathway">
    <text evidence="1 13">Amino-acid biosynthesis; L-threonine biosynthesis; L-threonine from L-aspartate: step 4/5.</text>
</comment>
<dbReference type="GO" id="GO:0005737">
    <property type="term" value="C:cytoplasm"/>
    <property type="evidence" value="ECO:0007669"/>
    <property type="project" value="UniProtKB-SubCell"/>
</dbReference>
<keyword evidence="10 13" id="KW-0067">ATP-binding</keyword>
<protein>
    <recommendedName>
        <fullName evidence="4 13">Homoserine kinase</fullName>
        <shortName evidence="13">HK</shortName>
        <shortName evidence="13">HSK</shortName>
        <ecNumber evidence="3 13">2.7.1.39</ecNumber>
    </recommendedName>
</protein>
<dbReference type="PIRSF" id="PIRSF000676">
    <property type="entry name" value="Homoser_kin"/>
    <property type="match status" value="1"/>
</dbReference>
<dbReference type="HAMAP" id="MF_00384">
    <property type="entry name" value="Homoser_kinase"/>
    <property type="match status" value="1"/>
</dbReference>
<evidence type="ECO:0000259" key="14">
    <source>
        <dbReference type="Pfam" id="PF00288"/>
    </source>
</evidence>
<comment type="caution">
    <text evidence="16">The sequence shown here is derived from an EMBL/GenBank/DDBJ whole genome shotgun (WGS) entry which is preliminary data.</text>
</comment>
<dbReference type="PANTHER" id="PTHR20861:SF1">
    <property type="entry name" value="HOMOSERINE KINASE"/>
    <property type="match status" value="1"/>
</dbReference>
<keyword evidence="7 13" id="KW-0791">Threonine biosynthesis</keyword>
<dbReference type="SUPFAM" id="SSF54211">
    <property type="entry name" value="Ribosomal protein S5 domain 2-like"/>
    <property type="match status" value="1"/>
</dbReference>
<dbReference type="UniPathway" id="UPA00050">
    <property type="reaction ID" value="UER00064"/>
</dbReference>
<comment type="catalytic activity">
    <reaction evidence="11 13">
        <text>L-homoserine + ATP = O-phospho-L-homoserine + ADP + H(+)</text>
        <dbReference type="Rhea" id="RHEA:13985"/>
        <dbReference type="ChEBI" id="CHEBI:15378"/>
        <dbReference type="ChEBI" id="CHEBI:30616"/>
        <dbReference type="ChEBI" id="CHEBI:57476"/>
        <dbReference type="ChEBI" id="CHEBI:57590"/>
        <dbReference type="ChEBI" id="CHEBI:456216"/>
        <dbReference type="EC" id="2.7.1.39"/>
    </reaction>
</comment>
<dbReference type="RefSeq" id="WP_046511204.1">
    <property type="nucleotide sequence ID" value="NZ_LAYZ01000001.1"/>
</dbReference>
<dbReference type="InterPro" id="IPR020568">
    <property type="entry name" value="Ribosomal_Su5_D2-typ_SF"/>
</dbReference>
<dbReference type="InterPro" id="IPR006204">
    <property type="entry name" value="GHMP_kinase_N_dom"/>
</dbReference>
<evidence type="ECO:0000313" key="16">
    <source>
        <dbReference type="EMBL" id="KKK35431.1"/>
    </source>
</evidence>
<dbReference type="InterPro" id="IPR000870">
    <property type="entry name" value="Homoserine_kinase"/>
</dbReference>
<sequence length="290" mass="31977">MATHQFKVPATSANLGPGFDSVGLALEKFLYIEAAESERWEVRFRDDFLKVLPDDETNLVIETAIGTARKYGVEMPPLRISMGSEIPLTHGMGSSASAIVAGIELADRFCGLNLSEFEKVLRGSEIEGHPDNVGPSVTGGLFVGYYKDDELFYNALDLDGLEIIMSVPDYEIDTKAARGVLPEMYPKQDAVDQNAIGNALLMAMFAKDFRSMGRLMMEDRLHEPYRRELIREYGPVRQAALGAGAYATVISGAGPTLMTVCDRADSERVLEALRSVPDCIHECIRLYKKI</sequence>
<dbReference type="PANTHER" id="PTHR20861">
    <property type="entry name" value="HOMOSERINE/4-DIPHOSPHOCYTIDYL-2-C-METHYL-D-ERYTHRITOL KINASE"/>
    <property type="match status" value="1"/>
</dbReference>
<dbReference type="EC" id="2.7.1.39" evidence="3 13"/>
<evidence type="ECO:0000256" key="3">
    <source>
        <dbReference type="ARBA" id="ARBA00012078"/>
    </source>
</evidence>
<accession>A0A0M2SP11</accession>
<dbReference type="EMBL" id="LAYZ01000001">
    <property type="protein sequence ID" value="KKK35431.1"/>
    <property type="molecule type" value="Genomic_DNA"/>
</dbReference>
<evidence type="ECO:0000256" key="1">
    <source>
        <dbReference type="ARBA" id="ARBA00005015"/>
    </source>
</evidence>
<dbReference type="InterPro" id="IPR006203">
    <property type="entry name" value="GHMP_knse_ATP-bd_CS"/>
</dbReference>
<evidence type="ECO:0000256" key="11">
    <source>
        <dbReference type="ARBA" id="ARBA00049375"/>
    </source>
</evidence>
<evidence type="ECO:0000256" key="12">
    <source>
        <dbReference type="ARBA" id="ARBA00049954"/>
    </source>
</evidence>
<dbReference type="GO" id="GO:0004413">
    <property type="term" value="F:homoserine kinase activity"/>
    <property type="evidence" value="ECO:0007669"/>
    <property type="project" value="UniProtKB-UniRule"/>
</dbReference>
<evidence type="ECO:0000256" key="5">
    <source>
        <dbReference type="ARBA" id="ARBA00022605"/>
    </source>
</evidence>
<proteinExistence type="inferred from homology"/>
<dbReference type="NCBIfam" id="TIGR00191">
    <property type="entry name" value="thrB"/>
    <property type="match status" value="1"/>
</dbReference>
<dbReference type="GO" id="GO:0009088">
    <property type="term" value="P:threonine biosynthetic process"/>
    <property type="evidence" value="ECO:0007669"/>
    <property type="project" value="UniProtKB-UniRule"/>
</dbReference>
<name>A0A0M2SP11_9STAP</name>
<evidence type="ECO:0000256" key="8">
    <source>
        <dbReference type="ARBA" id="ARBA00022741"/>
    </source>
</evidence>
<dbReference type="Gene3D" id="3.30.230.10">
    <property type="match status" value="1"/>
</dbReference>
<dbReference type="GO" id="GO:0005524">
    <property type="term" value="F:ATP binding"/>
    <property type="evidence" value="ECO:0007669"/>
    <property type="project" value="UniProtKB-UniRule"/>
</dbReference>
<feature type="binding site" evidence="13">
    <location>
        <begin position="87"/>
        <end position="97"/>
    </location>
    <ligand>
        <name>ATP</name>
        <dbReference type="ChEBI" id="CHEBI:30616"/>
    </ligand>
</feature>
<keyword evidence="9 13" id="KW-0418">Kinase</keyword>
<evidence type="ECO:0000256" key="9">
    <source>
        <dbReference type="ARBA" id="ARBA00022777"/>
    </source>
</evidence>
<comment type="similarity">
    <text evidence="2 13">Belongs to the GHMP kinase family. Homoserine kinase subfamily.</text>
</comment>
<dbReference type="PROSITE" id="PS00627">
    <property type="entry name" value="GHMP_KINASES_ATP"/>
    <property type="match status" value="1"/>
</dbReference>
<reference evidence="16 17" key="1">
    <citation type="submission" date="2015-04" db="EMBL/GenBank/DDBJ databases">
        <title>Taxonomic description and genome sequence of Salinicoccus sediminis sp. nov., a novel hyper halotolerant bacterium isolated from marine sediment.</title>
        <authorList>
            <person name="Mathan Kumar R."/>
            <person name="Kaur G."/>
            <person name="Kumar N."/>
            <person name="Kumar A."/>
            <person name="Singh N.K."/>
            <person name="Kaur N."/>
            <person name="Mayilraj S."/>
        </authorList>
    </citation>
    <scope>NUCLEOTIDE SEQUENCE [LARGE SCALE GENOMIC DNA]</scope>
    <source>
        <strain evidence="16 17">SV-16</strain>
    </source>
</reference>
<dbReference type="InterPro" id="IPR036554">
    <property type="entry name" value="GHMP_kinase_C_sf"/>
</dbReference>
<dbReference type="Pfam" id="PF00288">
    <property type="entry name" value="GHMP_kinases_N"/>
    <property type="match status" value="1"/>
</dbReference>
<evidence type="ECO:0000313" key="17">
    <source>
        <dbReference type="Proteomes" id="UP000034287"/>
    </source>
</evidence>
<feature type="domain" description="GHMP kinase N-terminal" evidence="14">
    <location>
        <begin position="58"/>
        <end position="140"/>
    </location>
</feature>
<comment type="function">
    <text evidence="12 13">Catalyzes the ATP-dependent phosphorylation of L-homoserine to L-homoserine phosphate.</text>
</comment>
<dbReference type="OrthoDB" id="9769912at2"/>
<gene>
    <name evidence="13" type="primary">thrB</name>
    <name evidence="16" type="ORF">WN59_00950</name>
</gene>
<evidence type="ECO:0000259" key="15">
    <source>
        <dbReference type="Pfam" id="PF08544"/>
    </source>
</evidence>
<keyword evidence="13" id="KW-0963">Cytoplasm</keyword>
<evidence type="ECO:0000256" key="7">
    <source>
        <dbReference type="ARBA" id="ARBA00022697"/>
    </source>
</evidence>
<dbReference type="Gene3D" id="3.30.70.890">
    <property type="entry name" value="GHMP kinase, C-terminal domain"/>
    <property type="match status" value="1"/>
</dbReference>
<dbReference type="AlphaFoldDB" id="A0A0M2SP11"/>
<dbReference type="InterPro" id="IPR014721">
    <property type="entry name" value="Ribsml_uS5_D2-typ_fold_subgr"/>
</dbReference>
<dbReference type="PRINTS" id="PR00958">
    <property type="entry name" value="HOMSERKINASE"/>
</dbReference>
<keyword evidence="6 13" id="KW-0808">Transferase</keyword>
<evidence type="ECO:0000256" key="2">
    <source>
        <dbReference type="ARBA" id="ARBA00007370"/>
    </source>
</evidence>
<keyword evidence="17" id="KW-1185">Reference proteome</keyword>
<evidence type="ECO:0000256" key="6">
    <source>
        <dbReference type="ARBA" id="ARBA00022679"/>
    </source>
</evidence>
<dbReference type="Pfam" id="PF08544">
    <property type="entry name" value="GHMP_kinases_C"/>
    <property type="match status" value="1"/>
</dbReference>